<dbReference type="Pfam" id="PF00759">
    <property type="entry name" value="Glyco_hydro_9"/>
    <property type="match status" value="1"/>
</dbReference>
<reference evidence="12 13" key="1">
    <citation type="submission" date="2022-09" db="EMBL/GenBank/DDBJ databases">
        <authorList>
            <person name="Palmer J.M."/>
        </authorList>
    </citation>
    <scope>NUCLEOTIDE SEQUENCE [LARGE SCALE GENOMIC DNA]</scope>
    <source>
        <strain evidence="12 13">DSM 7382</strain>
    </source>
</reference>
<evidence type="ECO:0000256" key="2">
    <source>
        <dbReference type="ARBA" id="ARBA00007072"/>
    </source>
</evidence>
<dbReference type="Proteomes" id="UP001385951">
    <property type="component" value="Unassembled WGS sequence"/>
</dbReference>
<evidence type="ECO:0000313" key="12">
    <source>
        <dbReference type="EMBL" id="KAK7695540.1"/>
    </source>
</evidence>
<dbReference type="PANTHER" id="PTHR22298">
    <property type="entry name" value="ENDO-1,4-BETA-GLUCANASE"/>
    <property type="match status" value="1"/>
</dbReference>
<evidence type="ECO:0000256" key="9">
    <source>
        <dbReference type="RuleBase" id="RU361166"/>
    </source>
</evidence>
<evidence type="ECO:0000256" key="10">
    <source>
        <dbReference type="SAM" id="Phobius"/>
    </source>
</evidence>
<dbReference type="Gene3D" id="1.50.10.10">
    <property type="match status" value="1"/>
</dbReference>
<organism evidence="12 13">
    <name type="scientific">Cerrena zonata</name>
    <dbReference type="NCBI Taxonomy" id="2478898"/>
    <lineage>
        <taxon>Eukaryota</taxon>
        <taxon>Fungi</taxon>
        <taxon>Dikarya</taxon>
        <taxon>Basidiomycota</taxon>
        <taxon>Agaricomycotina</taxon>
        <taxon>Agaricomycetes</taxon>
        <taxon>Polyporales</taxon>
        <taxon>Cerrenaceae</taxon>
        <taxon>Cerrena</taxon>
    </lineage>
</organism>
<dbReference type="GO" id="GO:0008810">
    <property type="term" value="F:cellulase activity"/>
    <property type="evidence" value="ECO:0007669"/>
    <property type="project" value="UniProtKB-EC"/>
</dbReference>
<dbReference type="GO" id="GO:0030245">
    <property type="term" value="P:cellulose catabolic process"/>
    <property type="evidence" value="ECO:0007669"/>
    <property type="project" value="UniProtKB-KW"/>
</dbReference>
<keyword evidence="4 9" id="KW-0136">Cellulose degradation</keyword>
<comment type="catalytic activity">
    <reaction evidence="1 9">
        <text>Endohydrolysis of (1-&gt;4)-beta-D-glucosidic linkages in cellulose, lichenin and cereal beta-D-glucans.</text>
        <dbReference type="EC" id="3.2.1.4"/>
    </reaction>
</comment>
<dbReference type="AlphaFoldDB" id="A0AAW0GWG1"/>
<dbReference type="InterPro" id="IPR008928">
    <property type="entry name" value="6-hairpin_glycosidase_sf"/>
</dbReference>
<keyword evidence="3 8" id="KW-0378">Hydrolase</keyword>
<evidence type="ECO:0000256" key="8">
    <source>
        <dbReference type="PROSITE-ProRule" id="PRU10060"/>
    </source>
</evidence>
<sequence length="543" mass="58535">MGNLLFFYEAQRSGKLPSNKRVPWRNDSAVEDGRDTGLDLSGGYYDAGDYVKYTFPLSFTLMSVCWGAIGFGKGYDNANQTAYLDDMLRWGLNWLIKAHPNENTLFVQVGDGDVDNAYWGGDLGIPTPRTSYQINQTHPGTDAAAQASAAFSACSALYANHALSTFSDPASLTDISYATTLLNHAQQLYSFATNSTQQTYQTAVPASADAYSSSGYTDELTLAALFLSLASNSSTLYQQAMTNYKNYNLDQYVRAGSEQPFNWDGKTPGLAVLGAQISNMYPTIANSSDKSVNFTREAEDYLDSILNGHGRSFQTSGGLLWYPGDSDSVSLNPALNSALLLTYYATSVLPTGSPKRATYLTFAQTQLNYTLGANPMNVPYVVGTHPNSPQNPHSALATGASPYDIANINTVPEHERYVLYGAVVGGPDVNDRYFDLRGDWVQSEVALDYNAPLLTLVAATIANQTEALREPAFVNVEEGSVVTPKGGPCDAAYKTGCGIHPFSKGGKIALAVVITVVGVAVLGMGTYWMVLVVRNSGKLTLKY</sequence>
<dbReference type="InterPro" id="IPR033126">
    <property type="entry name" value="Glyco_hydro_9_Asp/Glu_AS"/>
</dbReference>
<name>A0AAW0GWG1_9APHY</name>
<gene>
    <name evidence="12" type="ORF">QCA50_000176</name>
</gene>
<keyword evidence="7 8" id="KW-0624">Polysaccharide degradation</keyword>
<evidence type="ECO:0000256" key="4">
    <source>
        <dbReference type="ARBA" id="ARBA00023001"/>
    </source>
</evidence>
<keyword evidence="5 8" id="KW-0119">Carbohydrate metabolism</keyword>
<proteinExistence type="inferred from homology"/>
<comment type="similarity">
    <text evidence="2 8 9">Belongs to the glycosyl hydrolase 9 (cellulase E) family.</text>
</comment>
<feature type="active site" evidence="8">
    <location>
        <position position="435"/>
    </location>
</feature>
<dbReference type="InterPro" id="IPR001701">
    <property type="entry name" value="Glyco_hydro_9"/>
</dbReference>
<feature type="domain" description="Glycoside hydrolase family 9" evidence="11">
    <location>
        <begin position="3"/>
        <end position="456"/>
    </location>
</feature>
<feature type="active site" evidence="8">
    <location>
        <position position="444"/>
    </location>
</feature>
<comment type="caution">
    <text evidence="12">The sequence shown here is derived from an EMBL/GenBank/DDBJ whole genome shotgun (WGS) entry which is preliminary data.</text>
</comment>
<evidence type="ECO:0000256" key="3">
    <source>
        <dbReference type="ARBA" id="ARBA00022801"/>
    </source>
</evidence>
<dbReference type="SUPFAM" id="SSF48208">
    <property type="entry name" value="Six-hairpin glycosidases"/>
    <property type="match status" value="1"/>
</dbReference>
<evidence type="ECO:0000256" key="1">
    <source>
        <dbReference type="ARBA" id="ARBA00000966"/>
    </source>
</evidence>
<keyword evidence="10" id="KW-0812">Transmembrane</keyword>
<keyword evidence="13" id="KW-1185">Reference proteome</keyword>
<accession>A0AAW0GWG1</accession>
<evidence type="ECO:0000259" key="11">
    <source>
        <dbReference type="Pfam" id="PF00759"/>
    </source>
</evidence>
<evidence type="ECO:0000256" key="7">
    <source>
        <dbReference type="ARBA" id="ARBA00023326"/>
    </source>
</evidence>
<protein>
    <recommendedName>
        <fullName evidence="9">Endoglucanase</fullName>
        <ecNumber evidence="9">3.2.1.4</ecNumber>
    </recommendedName>
</protein>
<evidence type="ECO:0000313" key="13">
    <source>
        <dbReference type="Proteomes" id="UP001385951"/>
    </source>
</evidence>
<keyword evidence="10" id="KW-0472">Membrane</keyword>
<keyword evidence="10" id="KW-1133">Transmembrane helix</keyword>
<evidence type="ECO:0000256" key="6">
    <source>
        <dbReference type="ARBA" id="ARBA00023295"/>
    </source>
</evidence>
<feature type="transmembrane region" description="Helical" evidence="10">
    <location>
        <begin position="508"/>
        <end position="533"/>
    </location>
</feature>
<dbReference type="InterPro" id="IPR012341">
    <property type="entry name" value="6hp_glycosidase-like_sf"/>
</dbReference>
<dbReference type="EC" id="3.2.1.4" evidence="9"/>
<keyword evidence="6 8" id="KW-0326">Glycosidase</keyword>
<dbReference type="EMBL" id="JASBNA010000001">
    <property type="protein sequence ID" value="KAK7695540.1"/>
    <property type="molecule type" value="Genomic_DNA"/>
</dbReference>
<evidence type="ECO:0000256" key="5">
    <source>
        <dbReference type="ARBA" id="ARBA00023277"/>
    </source>
</evidence>
<dbReference type="PROSITE" id="PS00698">
    <property type="entry name" value="GH9_3"/>
    <property type="match status" value="1"/>
</dbReference>